<protein>
    <recommendedName>
        <fullName evidence="3">ANTAR domain-containing protein</fullName>
    </recommendedName>
</protein>
<comment type="caution">
    <text evidence="1">The sequence shown here is derived from an EMBL/GenBank/DDBJ whole genome shotgun (WGS) entry which is preliminary data.</text>
</comment>
<proteinExistence type="predicted"/>
<dbReference type="EMBL" id="BAABBM010000001">
    <property type="protein sequence ID" value="GAA3903314.1"/>
    <property type="molecule type" value="Genomic_DNA"/>
</dbReference>
<sequence>MRTLQRWWGMAILSSTRKRSDEKDEAERRIYDACSLTRQNGITPEQALYLLKRSAAQGAAG</sequence>
<keyword evidence="2" id="KW-1185">Reference proteome</keyword>
<gene>
    <name evidence="1" type="ORF">GCM10022276_22500</name>
</gene>
<dbReference type="Proteomes" id="UP001500827">
    <property type="component" value="Unassembled WGS sequence"/>
</dbReference>
<evidence type="ECO:0000313" key="2">
    <source>
        <dbReference type="Proteomes" id="UP001500827"/>
    </source>
</evidence>
<evidence type="ECO:0000313" key="1">
    <source>
        <dbReference type="EMBL" id="GAA3903314.1"/>
    </source>
</evidence>
<accession>A0ABP7LP38</accession>
<evidence type="ECO:0008006" key="3">
    <source>
        <dbReference type="Google" id="ProtNLM"/>
    </source>
</evidence>
<organism evidence="1 2">
    <name type="scientific">Sphingomonas limnosediminicola</name>
    <dbReference type="NCBI Taxonomy" id="940133"/>
    <lineage>
        <taxon>Bacteria</taxon>
        <taxon>Pseudomonadati</taxon>
        <taxon>Pseudomonadota</taxon>
        <taxon>Alphaproteobacteria</taxon>
        <taxon>Sphingomonadales</taxon>
        <taxon>Sphingomonadaceae</taxon>
        <taxon>Sphingomonas</taxon>
    </lineage>
</organism>
<name>A0ABP7LP38_9SPHN</name>
<reference evidence="2" key="1">
    <citation type="journal article" date="2019" name="Int. J. Syst. Evol. Microbiol.">
        <title>The Global Catalogue of Microorganisms (GCM) 10K type strain sequencing project: providing services to taxonomists for standard genome sequencing and annotation.</title>
        <authorList>
            <consortium name="The Broad Institute Genomics Platform"/>
            <consortium name="The Broad Institute Genome Sequencing Center for Infectious Disease"/>
            <person name="Wu L."/>
            <person name="Ma J."/>
        </authorList>
    </citation>
    <scope>NUCLEOTIDE SEQUENCE [LARGE SCALE GENOMIC DNA]</scope>
    <source>
        <strain evidence="2">JCM 17543</strain>
    </source>
</reference>